<keyword evidence="2" id="KW-1185">Reference proteome</keyword>
<dbReference type="eggNOG" id="COG0515">
    <property type="taxonomic scope" value="Bacteria"/>
</dbReference>
<protein>
    <recommendedName>
        <fullName evidence="3">Protein kinase</fullName>
    </recommendedName>
</protein>
<dbReference type="STRING" id="86416.Clopa_4078"/>
<evidence type="ECO:0000313" key="2">
    <source>
        <dbReference type="Proteomes" id="UP000013523"/>
    </source>
</evidence>
<dbReference type="InterPro" id="IPR011009">
    <property type="entry name" value="Kinase-like_dom_sf"/>
</dbReference>
<name>R4K8D4_CLOPA</name>
<reference evidence="1 2" key="1">
    <citation type="submission" date="2012-01" db="EMBL/GenBank/DDBJ databases">
        <title>Complete sequence of chromosome of Clostridium pasteurianum BC1.</title>
        <authorList>
            <consortium name="US DOE Joint Genome Institute"/>
            <person name="Lucas S."/>
            <person name="Han J."/>
            <person name="Lapidus A."/>
            <person name="Cheng J.-F."/>
            <person name="Goodwin L."/>
            <person name="Pitluck S."/>
            <person name="Peters L."/>
            <person name="Mikhailova N."/>
            <person name="Teshima H."/>
            <person name="Detter J.C."/>
            <person name="Han C."/>
            <person name="Tapia R."/>
            <person name="Land M."/>
            <person name="Hauser L."/>
            <person name="Kyrpides N."/>
            <person name="Ivanova N."/>
            <person name="Pagani I."/>
            <person name="Dunn J."/>
            <person name="Taghavi S."/>
            <person name="Francis A."/>
            <person name="van der Lelie D."/>
            <person name="Woyke T."/>
        </authorList>
    </citation>
    <scope>NUCLEOTIDE SEQUENCE [LARGE SCALE GENOMIC DNA]</scope>
    <source>
        <strain evidence="1 2">BC1</strain>
    </source>
</reference>
<evidence type="ECO:0008006" key="3">
    <source>
        <dbReference type="Google" id="ProtNLM"/>
    </source>
</evidence>
<dbReference type="PATRIC" id="fig|86416.3.peg.4075"/>
<dbReference type="OrthoDB" id="1916806at2"/>
<dbReference type="HOGENOM" id="CLU_100878_1_0_9"/>
<gene>
    <name evidence="1" type="ORF">Clopa_4078</name>
</gene>
<dbReference type="Proteomes" id="UP000013523">
    <property type="component" value="Chromosome"/>
</dbReference>
<dbReference type="KEGG" id="cpas:Clopa_4078"/>
<evidence type="ECO:0000313" key="1">
    <source>
        <dbReference type="EMBL" id="AGK98818.1"/>
    </source>
</evidence>
<accession>R4K8D4</accession>
<organism evidence="1 2">
    <name type="scientific">Clostridium pasteurianum BC1</name>
    <dbReference type="NCBI Taxonomy" id="86416"/>
    <lineage>
        <taxon>Bacteria</taxon>
        <taxon>Bacillati</taxon>
        <taxon>Bacillota</taxon>
        <taxon>Clostridia</taxon>
        <taxon>Eubacteriales</taxon>
        <taxon>Clostridiaceae</taxon>
        <taxon>Clostridium</taxon>
    </lineage>
</organism>
<dbReference type="RefSeq" id="WP_015617093.1">
    <property type="nucleotide sequence ID" value="NC_021182.1"/>
</dbReference>
<proteinExistence type="predicted"/>
<dbReference type="SUPFAM" id="SSF56112">
    <property type="entry name" value="Protein kinase-like (PK-like)"/>
    <property type="match status" value="1"/>
</dbReference>
<dbReference type="Gene3D" id="1.10.510.10">
    <property type="entry name" value="Transferase(Phosphotransferase) domain 1"/>
    <property type="match status" value="1"/>
</dbReference>
<dbReference type="AlphaFoldDB" id="R4K8D4"/>
<dbReference type="EMBL" id="CP003261">
    <property type="protein sequence ID" value="AGK98818.1"/>
    <property type="molecule type" value="Genomic_DNA"/>
</dbReference>
<sequence>MKHSYRKYIENFDVNLLQCMVLGRGHNGIVYLLPDGKVIKVCFTEKSCKSEYYILNKVNGNKYFPRVYGMCGNYMIRDYVGGKSLRDYIKEYGFNRDIALKVIVLFEEFDKLKFTKRDIRCKDIFVQPDATLKVIDPKKCYSKDRDFPRHLSKGFEKLGVLDYFMEVVNEEKPKLYRRWFSKVKEYIREISEEDD</sequence>